<keyword evidence="6" id="KW-0408">Iron</keyword>
<keyword evidence="15" id="KW-0675">Receptor</keyword>
<keyword evidence="5 11" id="KW-0812">Transmembrane</keyword>
<evidence type="ECO:0000256" key="3">
    <source>
        <dbReference type="ARBA" id="ARBA00022452"/>
    </source>
</evidence>
<evidence type="ECO:0000313" key="15">
    <source>
        <dbReference type="EMBL" id="PZR35357.1"/>
    </source>
</evidence>
<evidence type="ECO:0000256" key="8">
    <source>
        <dbReference type="ARBA" id="ARBA00023077"/>
    </source>
</evidence>
<proteinExistence type="inferred from homology"/>
<dbReference type="AlphaFoldDB" id="A0A2W5V9M3"/>
<keyword evidence="2 11" id="KW-0813">Transport</keyword>
<evidence type="ECO:0000313" key="16">
    <source>
        <dbReference type="Proteomes" id="UP000249393"/>
    </source>
</evidence>
<dbReference type="InterPro" id="IPR036942">
    <property type="entry name" value="Beta-barrel_TonB_sf"/>
</dbReference>
<evidence type="ECO:0000256" key="4">
    <source>
        <dbReference type="ARBA" id="ARBA00022496"/>
    </source>
</evidence>
<sequence length="750" mass="80953">MGVSLGGVEACKGPGVPLVGLFTLRDALDRVAAPGGCGYGFIDARTVRFSPLRPAPRPQIAVRPPAPAAIETVAPLSPLIVTAGKRPVRLGSLPGGVSVIGSPQLQDTGVGETGSVSRQTAGFITTNLGAARNKILLRGLSDGTFTGRTQSTVGTYLDDLPVNYNAPDPDLRLIDVERVEVLRGPQGALYGAGSLSGIYRIVTRPPEIGAYTASAGVTVADTESGSNSYRFEGVVNVPTSAQSALRATLYHDVDGGYLDDVNLRLSNVDKTTRRGGRAAWRAELGQWEVRLGAAGQSVSSKDTQYVTLAPGGPRRANQVRETHRNRLGQTSVRISGSGDWGRFESVSGYVAHKFASRYDATLALTQFAEEGLELGLYDETSRVRMFVEDALYTGPDRGRLRWMVGLFTSNSIEEGDAELRARTANVTRSIYNEDRKDLLNEYAVYGEASYDLGGGWKAALGGRSFRTTVHTRSYVLAPAPGASRDLDRSATFSGFSPKVSLQRDLSGGGMIYVLTSEGYRAGGFNSGGLAIPPESRRVFRPDHLRNYELGATLTPFRGRLNLRTALFYDDWRNIQTDQYFSSGLSFTANIGDGRNRGVEIEAAWRATSRLTVSGNALFNEPKLRRIEPGFGIGETASLPGVPDVSFGSLVTYHRPLTTAASLMLTAETGYIGRSRLTFDPRYSPSMGGYYTGKISAQVMTDRWRAAVFVSNPWNSSSDTFAYGNPFSFGQVRQVTPQRPRTWSLALSANF</sequence>
<name>A0A2W5V9M3_9CAUL</name>
<comment type="similarity">
    <text evidence="11 12">Belongs to the TonB-dependent receptor family.</text>
</comment>
<evidence type="ECO:0000259" key="13">
    <source>
        <dbReference type="Pfam" id="PF00593"/>
    </source>
</evidence>
<keyword evidence="10 11" id="KW-0998">Cell outer membrane</keyword>
<evidence type="ECO:0000256" key="1">
    <source>
        <dbReference type="ARBA" id="ARBA00004571"/>
    </source>
</evidence>
<accession>A0A2W5V9M3</accession>
<protein>
    <submittedName>
        <fullName evidence="15">TonB-dependent receptor</fullName>
    </submittedName>
</protein>
<organism evidence="15 16">
    <name type="scientific">Caulobacter segnis</name>
    <dbReference type="NCBI Taxonomy" id="88688"/>
    <lineage>
        <taxon>Bacteria</taxon>
        <taxon>Pseudomonadati</taxon>
        <taxon>Pseudomonadota</taxon>
        <taxon>Alphaproteobacteria</taxon>
        <taxon>Caulobacterales</taxon>
        <taxon>Caulobacteraceae</taxon>
        <taxon>Caulobacter</taxon>
    </lineage>
</organism>
<dbReference type="PROSITE" id="PS52016">
    <property type="entry name" value="TONB_DEPENDENT_REC_3"/>
    <property type="match status" value="1"/>
</dbReference>
<evidence type="ECO:0000256" key="10">
    <source>
        <dbReference type="ARBA" id="ARBA00023237"/>
    </source>
</evidence>
<dbReference type="InterPro" id="IPR012910">
    <property type="entry name" value="Plug_dom"/>
</dbReference>
<comment type="subcellular location">
    <subcellularLocation>
        <location evidence="1 11">Cell outer membrane</location>
        <topology evidence="1 11">Multi-pass membrane protein</topology>
    </subcellularLocation>
</comment>
<dbReference type="InterPro" id="IPR000531">
    <property type="entry name" value="Beta-barrel_TonB"/>
</dbReference>
<feature type="domain" description="TonB-dependent receptor plug" evidence="14">
    <location>
        <begin position="92"/>
        <end position="198"/>
    </location>
</feature>
<evidence type="ECO:0000256" key="5">
    <source>
        <dbReference type="ARBA" id="ARBA00022692"/>
    </source>
</evidence>
<dbReference type="PANTHER" id="PTHR32552">
    <property type="entry name" value="FERRICHROME IRON RECEPTOR-RELATED"/>
    <property type="match status" value="1"/>
</dbReference>
<evidence type="ECO:0000256" key="9">
    <source>
        <dbReference type="ARBA" id="ARBA00023136"/>
    </source>
</evidence>
<dbReference type="Pfam" id="PF07715">
    <property type="entry name" value="Plug"/>
    <property type="match status" value="1"/>
</dbReference>
<evidence type="ECO:0000256" key="6">
    <source>
        <dbReference type="ARBA" id="ARBA00023004"/>
    </source>
</evidence>
<evidence type="ECO:0000256" key="2">
    <source>
        <dbReference type="ARBA" id="ARBA00022448"/>
    </source>
</evidence>
<gene>
    <name evidence="15" type="ORF">DI526_07145</name>
</gene>
<dbReference type="Pfam" id="PF00593">
    <property type="entry name" value="TonB_dep_Rec_b-barrel"/>
    <property type="match status" value="1"/>
</dbReference>
<evidence type="ECO:0000256" key="7">
    <source>
        <dbReference type="ARBA" id="ARBA00023065"/>
    </source>
</evidence>
<dbReference type="PANTHER" id="PTHR32552:SF81">
    <property type="entry name" value="TONB-DEPENDENT OUTER MEMBRANE RECEPTOR"/>
    <property type="match status" value="1"/>
</dbReference>
<comment type="caution">
    <text evidence="15">The sequence shown here is derived from an EMBL/GenBank/DDBJ whole genome shotgun (WGS) entry which is preliminary data.</text>
</comment>
<evidence type="ECO:0000259" key="14">
    <source>
        <dbReference type="Pfam" id="PF07715"/>
    </source>
</evidence>
<dbReference type="Proteomes" id="UP000249393">
    <property type="component" value="Unassembled WGS sequence"/>
</dbReference>
<keyword evidence="3 11" id="KW-1134">Transmembrane beta strand</keyword>
<evidence type="ECO:0000256" key="11">
    <source>
        <dbReference type="PROSITE-ProRule" id="PRU01360"/>
    </source>
</evidence>
<feature type="domain" description="TonB-dependent receptor-like beta-barrel" evidence="13">
    <location>
        <begin position="250"/>
        <end position="695"/>
    </location>
</feature>
<keyword evidence="7" id="KW-0406">Ion transport</keyword>
<dbReference type="EMBL" id="QFQZ01000016">
    <property type="protein sequence ID" value="PZR35357.1"/>
    <property type="molecule type" value="Genomic_DNA"/>
</dbReference>
<evidence type="ECO:0000256" key="12">
    <source>
        <dbReference type="RuleBase" id="RU003357"/>
    </source>
</evidence>
<dbReference type="SUPFAM" id="SSF56935">
    <property type="entry name" value="Porins"/>
    <property type="match status" value="1"/>
</dbReference>
<dbReference type="Gene3D" id="2.40.170.20">
    <property type="entry name" value="TonB-dependent receptor, beta-barrel domain"/>
    <property type="match status" value="1"/>
</dbReference>
<dbReference type="GO" id="GO:0009279">
    <property type="term" value="C:cell outer membrane"/>
    <property type="evidence" value="ECO:0007669"/>
    <property type="project" value="UniProtKB-SubCell"/>
</dbReference>
<reference evidence="15 16" key="1">
    <citation type="submission" date="2017-08" db="EMBL/GenBank/DDBJ databases">
        <title>Infants hospitalized years apart are colonized by the same room-sourced microbial strains.</title>
        <authorList>
            <person name="Brooks B."/>
            <person name="Olm M.R."/>
            <person name="Firek B.A."/>
            <person name="Baker R."/>
            <person name="Thomas B.C."/>
            <person name="Morowitz M.J."/>
            <person name="Banfield J.F."/>
        </authorList>
    </citation>
    <scope>NUCLEOTIDE SEQUENCE [LARGE SCALE GENOMIC DNA]</scope>
    <source>
        <strain evidence="15">S2_003_000_R2_4</strain>
    </source>
</reference>
<keyword evidence="9 11" id="KW-0472">Membrane</keyword>
<keyword evidence="8 12" id="KW-0798">TonB box</keyword>
<dbReference type="GO" id="GO:0006826">
    <property type="term" value="P:iron ion transport"/>
    <property type="evidence" value="ECO:0007669"/>
    <property type="project" value="UniProtKB-KW"/>
</dbReference>
<dbReference type="InterPro" id="IPR039426">
    <property type="entry name" value="TonB-dep_rcpt-like"/>
</dbReference>
<keyword evidence="4" id="KW-0410">Iron transport</keyword>
<dbReference type="RefSeq" id="WP_304276009.1">
    <property type="nucleotide sequence ID" value="NZ_QFQZ01000016.1"/>
</dbReference>